<dbReference type="Gene3D" id="1.10.630.10">
    <property type="entry name" value="Cytochrome P450"/>
    <property type="match status" value="1"/>
</dbReference>
<name>A0A9J6CCK9_POLVA</name>
<evidence type="ECO:0000256" key="3">
    <source>
        <dbReference type="ARBA" id="ARBA00004174"/>
    </source>
</evidence>
<dbReference type="GO" id="GO:0005506">
    <property type="term" value="F:iron ion binding"/>
    <property type="evidence" value="ECO:0007669"/>
    <property type="project" value="InterPro"/>
</dbReference>
<evidence type="ECO:0000256" key="15">
    <source>
        <dbReference type="RuleBase" id="RU000461"/>
    </source>
</evidence>
<keyword evidence="8" id="KW-0256">Endoplasmic reticulum</keyword>
<feature type="binding site" description="axial binding residue" evidence="14">
    <location>
        <position position="472"/>
    </location>
    <ligand>
        <name>heme</name>
        <dbReference type="ChEBI" id="CHEBI:30413"/>
    </ligand>
    <ligandPart>
        <name>Fe</name>
        <dbReference type="ChEBI" id="CHEBI:18248"/>
    </ligandPart>
</feature>
<proteinExistence type="inferred from homology"/>
<accession>A0A9J6CCK9</accession>
<dbReference type="Pfam" id="PF00067">
    <property type="entry name" value="p450"/>
    <property type="match status" value="1"/>
</dbReference>
<dbReference type="PANTHER" id="PTHR24292:SF54">
    <property type="entry name" value="CYP9F3-RELATED"/>
    <property type="match status" value="1"/>
</dbReference>
<comment type="cofactor">
    <cofactor evidence="1 14">
        <name>heme</name>
        <dbReference type="ChEBI" id="CHEBI:30413"/>
    </cofactor>
</comment>
<sequence length="527" mass="61594">MSFVIYLIAAAATFFVYKIFFHNKNKNYFAHKGIKYEKPRGLLAIIDMFTKKKSLPDVVMGWYNDFKSEKISGIFEFSRPVFMVRDPKLIKQMAVKDFDYFMDHRVVLTEEIDELFGKSLISLQGQKWKDMRSTLSPAFTGHKMRLMFDFVASVGKQTVETLKCQIDEGREKDFEFKELATKFTVDNIASCAFGIHVNSFADPKNDFHRIASELTSSESLTVMLKFTGLLLFPWLMKAFKISFFSENIMKFFKEAILDTMKTREEKGIVRHDMINLLMQAKKGNLTHENEEKTVEGFATVEESQMGKMQNKRKWDDTDLAAQALVFFIAGFETVATTMAFMGYELAINPEIQKKLYEEILETEKELNGKPLTYEKIQTMKFMDQVVSEVLRKWPPSPVTDRICVKDYVLDYEGRKITIEKDRSFMIPIWAFHRDPNYYRNPEKFDPERFNDENRKNIQEYTYMPFGVGPRNCIGSRFALMEVKTIFYYLLLNFRIAKTDKTKIPLQFKSMSVGLKVKEGIWVALEPK</sequence>
<comment type="caution">
    <text evidence="16">The sequence shown here is derived from an EMBL/GenBank/DDBJ whole genome shotgun (WGS) entry which is preliminary data.</text>
</comment>
<dbReference type="InterPro" id="IPR002401">
    <property type="entry name" value="Cyt_P450_E_grp-I"/>
</dbReference>
<keyword evidence="7 14" id="KW-0479">Metal-binding</keyword>
<dbReference type="InterPro" id="IPR050476">
    <property type="entry name" value="Insect_CytP450_Detox"/>
</dbReference>
<dbReference type="GO" id="GO:0005789">
    <property type="term" value="C:endoplasmic reticulum membrane"/>
    <property type="evidence" value="ECO:0007669"/>
    <property type="project" value="UniProtKB-SubCell"/>
</dbReference>
<evidence type="ECO:0000256" key="10">
    <source>
        <dbReference type="ARBA" id="ARBA00023002"/>
    </source>
</evidence>
<keyword evidence="13" id="KW-0472">Membrane</keyword>
<dbReference type="GO" id="GO:0020037">
    <property type="term" value="F:heme binding"/>
    <property type="evidence" value="ECO:0007669"/>
    <property type="project" value="InterPro"/>
</dbReference>
<keyword evidence="11 14" id="KW-0408">Iron</keyword>
<dbReference type="InterPro" id="IPR017972">
    <property type="entry name" value="Cyt_P450_CS"/>
</dbReference>
<dbReference type="PROSITE" id="PS00086">
    <property type="entry name" value="CYTOCHROME_P450"/>
    <property type="match status" value="1"/>
</dbReference>
<dbReference type="Proteomes" id="UP001107558">
    <property type="component" value="Chromosome 1"/>
</dbReference>
<evidence type="ECO:0000256" key="14">
    <source>
        <dbReference type="PIRSR" id="PIRSR602401-1"/>
    </source>
</evidence>
<evidence type="ECO:0008006" key="18">
    <source>
        <dbReference type="Google" id="ProtNLM"/>
    </source>
</evidence>
<dbReference type="GO" id="GO:0016705">
    <property type="term" value="F:oxidoreductase activity, acting on paired donors, with incorporation or reduction of molecular oxygen"/>
    <property type="evidence" value="ECO:0007669"/>
    <property type="project" value="InterPro"/>
</dbReference>
<dbReference type="InterPro" id="IPR036396">
    <property type="entry name" value="Cyt_P450_sf"/>
</dbReference>
<evidence type="ECO:0000256" key="2">
    <source>
        <dbReference type="ARBA" id="ARBA00003690"/>
    </source>
</evidence>
<gene>
    <name evidence="16" type="ORF">PVAND_009389</name>
</gene>
<evidence type="ECO:0000256" key="4">
    <source>
        <dbReference type="ARBA" id="ARBA00004406"/>
    </source>
</evidence>
<protein>
    <recommendedName>
        <fullName evidence="18">Cytochrome P450</fullName>
    </recommendedName>
</protein>
<dbReference type="SUPFAM" id="SSF48264">
    <property type="entry name" value="Cytochrome P450"/>
    <property type="match status" value="1"/>
</dbReference>
<comment type="similarity">
    <text evidence="5 15">Belongs to the cytochrome P450 family.</text>
</comment>
<dbReference type="AlphaFoldDB" id="A0A9J6CCK9"/>
<keyword evidence="9" id="KW-0492">Microsome</keyword>
<evidence type="ECO:0000313" key="16">
    <source>
        <dbReference type="EMBL" id="KAG5679852.1"/>
    </source>
</evidence>
<evidence type="ECO:0000256" key="13">
    <source>
        <dbReference type="ARBA" id="ARBA00023136"/>
    </source>
</evidence>
<organism evidence="16 17">
    <name type="scientific">Polypedilum vanderplanki</name>
    <name type="common">Sleeping chironomid midge</name>
    <dbReference type="NCBI Taxonomy" id="319348"/>
    <lineage>
        <taxon>Eukaryota</taxon>
        <taxon>Metazoa</taxon>
        <taxon>Ecdysozoa</taxon>
        <taxon>Arthropoda</taxon>
        <taxon>Hexapoda</taxon>
        <taxon>Insecta</taxon>
        <taxon>Pterygota</taxon>
        <taxon>Neoptera</taxon>
        <taxon>Endopterygota</taxon>
        <taxon>Diptera</taxon>
        <taxon>Nematocera</taxon>
        <taxon>Chironomoidea</taxon>
        <taxon>Chironomidae</taxon>
        <taxon>Chironominae</taxon>
        <taxon>Polypedilum</taxon>
        <taxon>Polypedilum</taxon>
    </lineage>
</organism>
<keyword evidence="17" id="KW-1185">Reference proteome</keyword>
<dbReference type="GO" id="GO:0004497">
    <property type="term" value="F:monooxygenase activity"/>
    <property type="evidence" value="ECO:0007669"/>
    <property type="project" value="UniProtKB-KW"/>
</dbReference>
<dbReference type="InterPro" id="IPR001128">
    <property type="entry name" value="Cyt_P450"/>
</dbReference>
<dbReference type="PANTHER" id="PTHR24292">
    <property type="entry name" value="CYTOCHROME P450"/>
    <property type="match status" value="1"/>
</dbReference>
<evidence type="ECO:0000256" key="1">
    <source>
        <dbReference type="ARBA" id="ARBA00001971"/>
    </source>
</evidence>
<keyword evidence="6 14" id="KW-0349">Heme</keyword>
<evidence type="ECO:0000256" key="11">
    <source>
        <dbReference type="ARBA" id="ARBA00023004"/>
    </source>
</evidence>
<reference evidence="16" key="1">
    <citation type="submission" date="2021-03" db="EMBL/GenBank/DDBJ databases">
        <title>Chromosome level genome of the anhydrobiotic midge Polypedilum vanderplanki.</title>
        <authorList>
            <person name="Yoshida Y."/>
            <person name="Kikawada T."/>
            <person name="Gusev O."/>
        </authorList>
    </citation>
    <scope>NUCLEOTIDE SEQUENCE</scope>
    <source>
        <strain evidence="16">NIAS01</strain>
        <tissue evidence="16">Whole body or cell culture</tissue>
    </source>
</reference>
<dbReference type="CDD" id="cd11056">
    <property type="entry name" value="CYP6-like"/>
    <property type="match status" value="1"/>
</dbReference>
<evidence type="ECO:0000256" key="8">
    <source>
        <dbReference type="ARBA" id="ARBA00022824"/>
    </source>
</evidence>
<evidence type="ECO:0000256" key="6">
    <source>
        <dbReference type="ARBA" id="ARBA00022617"/>
    </source>
</evidence>
<evidence type="ECO:0000313" key="17">
    <source>
        <dbReference type="Proteomes" id="UP001107558"/>
    </source>
</evidence>
<keyword evidence="10 15" id="KW-0560">Oxidoreductase</keyword>
<keyword evidence="12 15" id="KW-0503">Monooxygenase</keyword>
<evidence type="ECO:0000256" key="5">
    <source>
        <dbReference type="ARBA" id="ARBA00010617"/>
    </source>
</evidence>
<dbReference type="EMBL" id="JADBJN010000001">
    <property type="protein sequence ID" value="KAG5679852.1"/>
    <property type="molecule type" value="Genomic_DNA"/>
</dbReference>
<dbReference type="PRINTS" id="PR00463">
    <property type="entry name" value="EP450I"/>
</dbReference>
<evidence type="ECO:0000256" key="9">
    <source>
        <dbReference type="ARBA" id="ARBA00022848"/>
    </source>
</evidence>
<dbReference type="OrthoDB" id="2789670at2759"/>
<dbReference type="FunFam" id="1.10.630.10:FF:000042">
    <property type="entry name" value="Cytochrome P450"/>
    <property type="match status" value="1"/>
</dbReference>
<dbReference type="PRINTS" id="PR00385">
    <property type="entry name" value="P450"/>
</dbReference>
<evidence type="ECO:0000256" key="7">
    <source>
        <dbReference type="ARBA" id="ARBA00022723"/>
    </source>
</evidence>
<comment type="function">
    <text evidence="2">May be involved in the metabolism of insect hormones and in the breakdown of synthetic insecticides.</text>
</comment>
<evidence type="ECO:0000256" key="12">
    <source>
        <dbReference type="ARBA" id="ARBA00023033"/>
    </source>
</evidence>
<comment type="subcellular location">
    <subcellularLocation>
        <location evidence="4">Endoplasmic reticulum membrane</location>
        <topology evidence="4">Peripheral membrane protein</topology>
    </subcellularLocation>
    <subcellularLocation>
        <location evidence="3">Microsome membrane</location>
        <topology evidence="3">Peripheral membrane protein</topology>
    </subcellularLocation>
</comment>